<evidence type="ECO:0000256" key="1">
    <source>
        <dbReference type="SAM" id="Phobius"/>
    </source>
</evidence>
<name>A0A977KBI9_9CREN</name>
<dbReference type="Proteomes" id="UP001063698">
    <property type="component" value="Chromosome"/>
</dbReference>
<protein>
    <submittedName>
        <fullName evidence="2">Uncharacterized protein</fullName>
    </submittedName>
</protein>
<dbReference type="EMBL" id="CP006868">
    <property type="protein sequence ID" value="UXD22585.1"/>
    <property type="molecule type" value="Genomic_DNA"/>
</dbReference>
<evidence type="ECO:0000313" key="2">
    <source>
        <dbReference type="EMBL" id="UXD22585.1"/>
    </source>
</evidence>
<accession>A0A977KBI9</accession>
<proteinExistence type="predicted"/>
<gene>
    <name evidence="2" type="ORF">IPA_06455</name>
</gene>
<reference evidence="2" key="1">
    <citation type="submission" date="2013-11" db="EMBL/GenBank/DDBJ databases">
        <title>Comparative genomics of Ignicoccus.</title>
        <authorList>
            <person name="Podar M."/>
        </authorList>
    </citation>
    <scope>NUCLEOTIDE SEQUENCE</scope>
    <source>
        <strain evidence="2">DSM 13166</strain>
    </source>
</reference>
<organism evidence="2 3">
    <name type="scientific">Ignicoccus pacificus DSM 13166</name>
    <dbReference type="NCBI Taxonomy" id="940294"/>
    <lineage>
        <taxon>Archaea</taxon>
        <taxon>Thermoproteota</taxon>
        <taxon>Thermoprotei</taxon>
        <taxon>Desulfurococcales</taxon>
        <taxon>Desulfurococcaceae</taxon>
        <taxon>Ignicoccus</taxon>
    </lineage>
</organism>
<keyword evidence="3" id="KW-1185">Reference proteome</keyword>
<feature type="transmembrane region" description="Helical" evidence="1">
    <location>
        <begin position="311"/>
        <end position="331"/>
    </location>
</feature>
<dbReference type="AlphaFoldDB" id="A0A977KBI9"/>
<evidence type="ECO:0000313" key="3">
    <source>
        <dbReference type="Proteomes" id="UP001063698"/>
    </source>
</evidence>
<keyword evidence="1" id="KW-0472">Membrane</keyword>
<sequence length="332" mass="37452">MRWLMVLMLIPLVSALTVVPVGRVSPGNGIELLIVIKGNGMQAFQMSFAGAHLPDGSQTFSWKGYVSGEKVIKLKIVAESEVVKITYLYDGFEGIGYLGKVPFPGTFVEVKVEGNKLLVRPYSKDSKVPVLIHFQNAYPVERVLKEKCLKEESKTFWVDYCAQSSCQLWGYGKLECVKWKSVWESTYSCVKFQDGKCVLFKKVDRLVKKCEEMRAKRVCLIPSCSLWSKRPINVRFCSMSKFVEERFPVRGSEALLKADGRFRIIQFVPKKQFYGPLLGPSEVKAPAFTILVGGIPYYTYYVTLVNAGREALLNVLLTSALIALIALAWWLL</sequence>
<feature type="transmembrane region" description="Helical" evidence="1">
    <location>
        <begin position="285"/>
        <end position="304"/>
    </location>
</feature>
<dbReference type="KEGG" id="ipc:IPA_06455"/>
<keyword evidence="1" id="KW-1133">Transmembrane helix</keyword>
<keyword evidence="1" id="KW-0812">Transmembrane</keyword>